<feature type="compositionally biased region" description="Low complexity" evidence="1">
    <location>
        <begin position="272"/>
        <end position="282"/>
    </location>
</feature>
<evidence type="ECO:0000313" key="4">
    <source>
        <dbReference type="Proteomes" id="UP001283361"/>
    </source>
</evidence>
<proteinExistence type="predicted"/>
<protein>
    <recommendedName>
        <fullName evidence="2">LicD/FKTN/FKRP nucleotidyltransferase domain-containing protein</fullName>
    </recommendedName>
</protein>
<feature type="region of interest" description="Disordered" evidence="1">
    <location>
        <begin position="263"/>
        <end position="282"/>
    </location>
</feature>
<keyword evidence="4" id="KW-1185">Reference proteome</keyword>
<reference evidence="3" key="1">
    <citation type="journal article" date="2023" name="G3 (Bethesda)">
        <title>A reference genome for the long-term kleptoplast-retaining sea slug Elysia crispata morphotype clarki.</title>
        <authorList>
            <person name="Eastman K.E."/>
            <person name="Pendleton A.L."/>
            <person name="Shaikh M.A."/>
            <person name="Suttiyut T."/>
            <person name="Ogas R."/>
            <person name="Tomko P."/>
            <person name="Gavelis G."/>
            <person name="Widhalm J.R."/>
            <person name="Wisecaver J.H."/>
        </authorList>
    </citation>
    <scope>NUCLEOTIDE SEQUENCE</scope>
    <source>
        <strain evidence="3">ECLA1</strain>
    </source>
</reference>
<dbReference type="InterPro" id="IPR007074">
    <property type="entry name" value="LicD/FKTN/FKRP_NTP_transf"/>
</dbReference>
<dbReference type="AlphaFoldDB" id="A0AAE0ZXC1"/>
<sequence>MRIFQPSIVCFRRKQYGFLLVIFFLLSSLLLMFPTSRDILLITVINLPPLMRDVPTWDLIRMHLGSSAFVPPNITAEVPTCATIKFTSRQELASTTELLLQHLSRSPITTLDRESQGSWASALRASQNKPLRKDVHVKFMPVLSDPEKHKMMLTFKILTQALTTAGIEFFLVGGSLLGWYRHHGLIPWDDDIDIGVNVLSWDSVRRTLGCIPGFQLIAQERTHWKFFKKPLKSKETVSNQSFNSELSSRKNLTSSHSVPHKYALTQSERPQSPSSSSSSSTSALTTHFSESLPKGKVTGFPFIDIFFYAQDEQYVWATTTYLLESVLFRRNDVFPLAFGSFEGLQVPVPRRAEAILQHNFDLATCLSPSIFHRTNVEREVSREPCLELTYLYPMFKLPKS</sequence>
<gene>
    <name evidence="3" type="ORF">RRG08_008886</name>
</gene>
<accession>A0AAE0ZXC1</accession>
<dbReference type="PANTHER" id="PTHR43404">
    <property type="entry name" value="LIPOPOLYSACCHARIDE CHOLINEPHOSPHOTRANSFERASE LICD"/>
    <property type="match status" value="1"/>
</dbReference>
<dbReference type="EMBL" id="JAWDGP010003139">
    <property type="protein sequence ID" value="KAK3777033.1"/>
    <property type="molecule type" value="Genomic_DNA"/>
</dbReference>
<dbReference type="Pfam" id="PF04991">
    <property type="entry name" value="LicD"/>
    <property type="match status" value="1"/>
</dbReference>
<evidence type="ECO:0000313" key="3">
    <source>
        <dbReference type="EMBL" id="KAK3777033.1"/>
    </source>
</evidence>
<feature type="domain" description="LicD/FKTN/FKRP nucleotidyltransferase" evidence="2">
    <location>
        <begin position="165"/>
        <end position="195"/>
    </location>
</feature>
<evidence type="ECO:0000256" key="1">
    <source>
        <dbReference type="SAM" id="MobiDB-lite"/>
    </source>
</evidence>
<evidence type="ECO:0000259" key="2">
    <source>
        <dbReference type="Pfam" id="PF04991"/>
    </source>
</evidence>
<dbReference type="Proteomes" id="UP001283361">
    <property type="component" value="Unassembled WGS sequence"/>
</dbReference>
<organism evidence="3 4">
    <name type="scientific">Elysia crispata</name>
    <name type="common">lettuce slug</name>
    <dbReference type="NCBI Taxonomy" id="231223"/>
    <lineage>
        <taxon>Eukaryota</taxon>
        <taxon>Metazoa</taxon>
        <taxon>Spiralia</taxon>
        <taxon>Lophotrochozoa</taxon>
        <taxon>Mollusca</taxon>
        <taxon>Gastropoda</taxon>
        <taxon>Heterobranchia</taxon>
        <taxon>Euthyneura</taxon>
        <taxon>Panpulmonata</taxon>
        <taxon>Sacoglossa</taxon>
        <taxon>Placobranchoidea</taxon>
        <taxon>Plakobranchidae</taxon>
        <taxon>Elysia</taxon>
    </lineage>
</organism>
<dbReference type="InterPro" id="IPR052942">
    <property type="entry name" value="LPS_cholinephosphotransferase"/>
</dbReference>
<dbReference type="PANTHER" id="PTHR43404:SF2">
    <property type="entry name" value="LIPOPOLYSACCHARIDE CHOLINEPHOSPHOTRANSFERASE LICD"/>
    <property type="match status" value="1"/>
</dbReference>
<comment type="caution">
    <text evidence="3">The sequence shown here is derived from an EMBL/GenBank/DDBJ whole genome shotgun (WGS) entry which is preliminary data.</text>
</comment>
<dbReference type="GO" id="GO:0009100">
    <property type="term" value="P:glycoprotein metabolic process"/>
    <property type="evidence" value="ECO:0007669"/>
    <property type="project" value="UniProtKB-ARBA"/>
</dbReference>
<name>A0AAE0ZXC1_9GAST</name>